<evidence type="ECO:0000313" key="3">
    <source>
        <dbReference type="Proteomes" id="UP000613030"/>
    </source>
</evidence>
<dbReference type="InterPro" id="IPR011009">
    <property type="entry name" value="Kinase-like_dom_sf"/>
</dbReference>
<proteinExistence type="predicted"/>
<feature type="domain" description="Protein kinase" evidence="1">
    <location>
        <begin position="17"/>
        <end position="263"/>
    </location>
</feature>
<keyword evidence="3" id="KW-1185">Reference proteome</keyword>
<comment type="caution">
    <text evidence="2">The sequence shown here is derived from an EMBL/GenBank/DDBJ whole genome shotgun (WGS) entry which is preliminary data.</text>
</comment>
<dbReference type="InterPro" id="IPR008271">
    <property type="entry name" value="Ser/Thr_kinase_AS"/>
</dbReference>
<name>A0ABS1KTE5_9BACT</name>
<keyword evidence="2" id="KW-0808">Transferase</keyword>
<dbReference type="GO" id="GO:0016301">
    <property type="term" value="F:kinase activity"/>
    <property type="evidence" value="ECO:0007669"/>
    <property type="project" value="UniProtKB-KW"/>
</dbReference>
<keyword evidence="2" id="KW-0418">Kinase</keyword>
<dbReference type="Pfam" id="PF00069">
    <property type="entry name" value="Pkinase"/>
    <property type="match status" value="1"/>
</dbReference>
<dbReference type="InterPro" id="IPR045269">
    <property type="entry name" value="Atg1-like"/>
</dbReference>
<dbReference type="PROSITE" id="PS00108">
    <property type="entry name" value="PROTEIN_KINASE_ST"/>
    <property type="match status" value="1"/>
</dbReference>
<dbReference type="RefSeq" id="WP_202011305.1">
    <property type="nucleotide sequence ID" value="NZ_JAERRB010000005.1"/>
</dbReference>
<dbReference type="PANTHER" id="PTHR24348">
    <property type="entry name" value="SERINE/THREONINE-PROTEIN KINASE UNC-51-RELATED"/>
    <property type="match status" value="1"/>
</dbReference>
<dbReference type="Gene3D" id="1.10.510.10">
    <property type="entry name" value="Transferase(Phosphotransferase) domain 1"/>
    <property type="match status" value="1"/>
</dbReference>
<dbReference type="Proteomes" id="UP000613030">
    <property type="component" value="Unassembled WGS sequence"/>
</dbReference>
<dbReference type="PROSITE" id="PS50011">
    <property type="entry name" value="PROTEIN_KINASE_DOM"/>
    <property type="match status" value="1"/>
</dbReference>
<dbReference type="InterPro" id="IPR000719">
    <property type="entry name" value="Prot_kinase_dom"/>
</dbReference>
<dbReference type="SMART" id="SM00220">
    <property type="entry name" value="S_TKc"/>
    <property type="match status" value="1"/>
</dbReference>
<evidence type="ECO:0000259" key="1">
    <source>
        <dbReference type="PROSITE" id="PS50011"/>
    </source>
</evidence>
<protein>
    <submittedName>
        <fullName evidence="2">Protein kinase</fullName>
    </submittedName>
</protein>
<evidence type="ECO:0000313" key="2">
    <source>
        <dbReference type="EMBL" id="MBL0742739.1"/>
    </source>
</evidence>
<reference evidence="2 3" key="1">
    <citation type="submission" date="2021-01" db="EMBL/GenBank/DDBJ databases">
        <title>Chryseolinea sp. Jin1 Genome sequencing and assembly.</title>
        <authorList>
            <person name="Kim I."/>
        </authorList>
    </citation>
    <scope>NUCLEOTIDE SEQUENCE [LARGE SCALE GENOMIC DNA]</scope>
    <source>
        <strain evidence="2 3">Jin1</strain>
    </source>
</reference>
<gene>
    <name evidence="2" type="ORF">JI741_16050</name>
</gene>
<organism evidence="2 3">
    <name type="scientific">Chryseolinea lacunae</name>
    <dbReference type="NCBI Taxonomy" id="2801331"/>
    <lineage>
        <taxon>Bacteria</taxon>
        <taxon>Pseudomonadati</taxon>
        <taxon>Bacteroidota</taxon>
        <taxon>Cytophagia</taxon>
        <taxon>Cytophagales</taxon>
        <taxon>Fulvivirgaceae</taxon>
        <taxon>Chryseolinea</taxon>
    </lineage>
</organism>
<dbReference type="SUPFAM" id="SSF56112">
    <property type="entry name" value="Protein kinase-like (PK-like)"/>
    <property type="match status" value="1"/>
</dbReference>
<sequence length="263" mass="30501">MSPHQLSREFIKHFKITSFFQSPKRGGQKFVYFPVIAGNKLVLKLFPGGLDERFTREMNVYKTFEHLTGIPKIIKTVEFKGELVLFEEFIEGDTLSDITNVYIGNCPLICQLMTDLVITMKPIWEAHYVHRDFKPQNIIIAQDGTPTIIDFGIVRNLEDPTITAAGWQPKSWMFGAPEQFAGDKDKISYRTDFFSLGVIAYFLFHNRLPFGNNEHQVSQKFKKNDEKFITDLGFTLRQFCEETMKFSPSERPRKIDDILNLIL</sequence>
<dbReference type="EMBL" id="JAERRB010000005">
    <property type="protein sequence ID" value="MBL0742739.1"/>
    <property type="molecule type" value="Genomic_DNA"/>
</dbReference>
<accession>A0ABS1KTE5</accession>